<dbReference type="Proteomes" id="UP000676967">
    <property type="component" value="Chromosome"/>
</dbReference>
<dbReference type="Pfam" id="PF01663">
    <property type="entry name" value="Phosphodiest"/>
    <property type="match status" value="1"/>
</dbReference>
<accession>A0ABM7M1C5</accession>
<dbReference type="Gene3D" id="3.40.720.10">
    <property type="entry name" value="Alkaline Phosphatase, subunit A"/>
    <property type="match status" value="1"/>
</dbReference>
<dbReference type="InterPro" id="IPR002591">
    <property type="entry name" value="Phosphodiest/P_Trfase"/>
</dbReference>
<keyword evidence="2" id="KW-1185">Reference proteome</keyword>
<dbReference type="RefSeq" id="WP_189335717.1">
    <property type="nucleotide sequence ID" value="NZ_AP023356.1"/>
</dbReference>
<reference evidence="1 2" key="1">
    <citation type="submission" date="2020-08" db="EMBL/GenBank/DDBJ databases">
        <title>Whole genome shotgun sequence of Actinoplanes ianthinogenes NBRC 13996.</title>
        <authorList>
            <person name="Komaki H."/>
            <person name="Tamura T."/>
        </authorList>
    </citation>
    <scope>NUCLEOTIDE SEQUENCE [LARGE SCALE GENOMIC DNA]</scope>
    <source>
        <strain evidence="1 2">NBRC 13996</strain>
    </source>
</reference>
<protein>
    <submittedName>
        <fullName evidence="1">Alkaline phosphatase family protein</fullName>
    </submittedName>
</protein>
<dbReference type="PANTHER" id="PTHR10151:SF120">
    <property type="entry name" value="BIS(5'-ADENOSYL)-TRIPHOSPHATASE"/>
    <property type="match status" value="1"/>
</dbReference>
<evidence type="ECO:0000313" key="2">
    <source>
        <dbReference type="Proteomes" id="UP000676967"/>
    </source>
</evidence>
<dbReference type="PANTHER" id="PTHR10151">
    <property type="entry name" value="ECTONUCLEOTIDE PYROPHOSPHATASE/PHOSPHODIESTERASE"/>
    <property type="match status" value="1"/>
</dbReference>
<organism evidence="1 2">
    <name type="scientific">Actinoplanes ianthinogenes</name>
    <dbReference type="NCBI Taxonomy" id="122358"/>
    <lineage>
        <taxon>Bacteria</taxon>
        <taxon>Bacillati</taxon>
        <taxon>Actinomycetota</taxon>
        <taxon>Actinomycetes</taxon>
        <taxon>Micromonosporales</taxon>
        <taxon>Micromonosporaceae</taxon>
        <taxon>Actinoplanes</taxon>
    </lineage>
</organism>
<sequence>MTADPSFPEDGLHPDALRLVRPAYGTGSLADLLPSVSAVLGVPGAADVLGLGARLDGVDKIAVLLVDGLGAYQLPLAAPHAPVLADLAAGGRGHAGTLTAGFPSTTPVSLVTLGAGVPPGAHGVLGFTVRRPDGRPLTHILWGDDPDPRQWQPVPTRMELAAAAGVRVTVVSRPQFEGSGLSLAANRGGAYRGAADATAVAGEMLAALREADGPALVYGYHPDLDHFGHEDGVGSETWREAARGVDKLLDRVVHGLPPRSALLVVADHGQLNVPLEGRRDIAAIPELSDGVIGVAGEPRVRYLYAADGALGDVLDNWRGVFGDEAAVMTRTEAIEAGWFGPVPAGHADRIGDVVVLCWGRTVSVASGWEPVKAGQLVAYHGSATAAEMTVPLLLAR</sequence>
<dbReference type="EMBL" id="AP023356">
    <property type="protein sequence ID" value="BCJ45418.1"/>
    <property type="molecule type" value="Genomic_DNA"/>
</dbReference>
<proteinExistence type="predicted"/>
<evidence type="ECO:0000313" key="1">
    <source>
        <dbReference type="EMBL" id="BCJ45418.1"/>
    </source>
</evidence>
<gene>
    <name evidence="1" type="ORF">Aiant_60750</name>
</gene>
<dbReference type="InterPro" id="IPR017850">
    <property type="entry name" value="Alkaline_phosphatase_core_sf"/>
</dbReference>
<dbReference type="SUPFAM" id="SSF53649">
    <property type="entry name" value="Alkaline phosphatase-like"/>
    <property type="match status" value="1"/>
</dbReference>
<name>A0ABM7M1C5_9ACTN</name>